<name>A0ACC0BJ17_CATRO</name>
<evidence type="ECO:0000313" key="2">
    <source>
        <dbReference type="Proteomes" id="UP001060085"/>
    </source>
</evidence>
<sequence>MVGFTLFSVVAFSLKKEDWKTTYGGSRFILQSTIGLTMFVETQIPTHHNERTSGSSHSNLDPMKVIMQEFQLIRKDMKEMRGNIPNLSMEHRDQSNIGGHVTSHTE</sequence>
<organism evidence="1 2">
    <name type="scientific">Catharanthus roseus</name>
    <name type="common">Madagascar periwinkle</name>
    <name type="synonym">Vinca rosea</name>
    <dbReference type="NCBI Taxonomy" id="4058"/>
    <lineage>
        <taxon>Eukaryota</taxon>
        <taxon>Viridiplantae</taxon>
        <taxon>Streptophyta</taxon>
        <taxon>Embryophyta</taxon>
        <taxon>Tracheophyta</taxon>
        <taxon>Spermatophyta</taxon>
        <taxon>Magnoliopsida</taxon>
        <taxon>eudicotyledons</taxon>
        <taxon>Gunneridae</taxon>
        <taxon>Pentapetalae</taxon>
        <taxon>asterids</taxon>
        <taxon>lamiids</taxon>
        <taxon>Gentianales</taxon>
        <taxon>Apocynaceae</taxon>
        <taxon>Rauvolfioideae</taxon>
        <taxon>Vinceae</taxon>
        <taxon>Catharanthinae</taxon>
        <taxon>Catharanthus</taxon>
    </lineage>
</organism>
<accession>A0ACC0BJ17</accession>
<dbReference type="EMBL" id="CM044703">
    <property type="protein sequence ID" value="KAI5672578.1"/>
    <property type="molecule type" value="Genomic_DNA"/>
</dbReference>
<protein>
    <submittedName>
        <fullName evidence="1">Uncharacterized protein</fullName>
    </submittedName>
</protein>
<comment type="caution">
    <text evidence="1">The sequence shown here is derived from an EMBL/GenBank/DDBJ whole genome shotgun (WGS) entry which is preliminary data.</text>
</comment>
<evidence type="ECO:0000313" key="1">
    <source>
        <dbReference type="EMBL" id="KAI5672578.1"/>
    </source>
</evidence>
<keyword evidence="2" id="KW-1185">Reference proteome</keyword>
<proteinExistence type="predicted"/>
<dbReference type="Proteomes" id="UP001060085">
    <property type="component" value="Linkage Group LG03"/>
</dbReference>
<gene>
    <name evidence="1" type="ORF">M9H77_12942</name>
</gene>
<reference evidence="2" key="1">
    <citation type="journal article" date="2023" name="Nat. Plants">
        <title>Single-cell RNA sequencing provides a high-resolution roadmap for understanding the multicellular compartmentation of specialized metabolism.</title>
        <authorList>
            <person name="Sun S."/>
            <person name="Shen X."/>
            <person name="Li Y."/>
            <person name="Li Y."/>
            <person name="Wang S."/>
            <person name="Li R."/>
            <person name="Zhang H."/>
            <person name="Shen G."/>
            <person name="Guo B."/>
            <person name="Wei J."/>
            <person name="Xu J."/>
            <person name="St-Pierre B."/>
            <person name="Chen S."/>
            <person name="Sun C."/>
        </authorList>
    </citation>
    <scope>NUCLEOTIDE SEQUENCE [LARGE SCALE GENOMIC DNA]</scope>
</reference>